<dbReference type="CDD" id="cd03024">
    <property type="entry name" value="DsbA_FrnE"/>
    <property type="match status" value="1"/>
</dbReference>
<accession>A0A2K1Q234</accession>
<dbReference type="PANTHER" id="PTHR13887:SF41">
    <property type="entry name" value="THIOREDOXIN SUPERFAMILY PROTEIN"/>
    <property type="match status" value="1"/>
</dbReference>
<dbReference type="Proteomes" id="UP000236220">
    <property type="component" value="Unassembled WGS sequence"/>
</dbReference>
<dbReference type="Pfam" id="PF01323">
    <property type="entry name" value="DSBA"/>
    <property type="match status" value="1"/>
</dbReference>
<dbReference type="AlphaFoldDB" id="A0A2K1Q234"/>
<reference evidence="2 3" key="1">
    <citation type="submission" date="2017-08" db="EMBL/GenBank/DDBJ databases">
        <title>Lysobacter sylvestris genome.</title>
        <authorList>
            <person name="Zhang D.-C."/>
            <person name="Albuquerque L."/>
            <person name="Franca L."/>
            <person name="Froufe H.J.C."/>
            <person name="Barroso C."/>
            <person name="Egas C."/>
            <person name="Da Costa M."/>
            <person name="Margesin R."/>
        </authorList>
    </citation>
    <scope>NUCLEOTIDE SEQUENCE [LARGE SCALE GENOMIC DNA]</scope>
    <source>
        <strain evidence="2 3">AM20-91</strain>
    </source>
</reference>
<sequence>MPVSLTSCLGQEYPVGIFRNREDLMTTPANTPTPLRIDIVSDVVCPWCAIGLASLTQALARLDGEIAAELHFQPFELNSQLGAEGQDIFEHLQQKYGMTRAQFAESQEAIRARGAALGFTFDMDARSRIWNTFDTHRLLHWAESAGHQLELKRALLRAYFSEGKNISDHDTLVRIAESVGLPADRARAILASNEYAAATREAERFWTGLGIQSVPAFIIDQQQLISGGQPVEVFEQALRQIAADKNKAS</sequence>
<dbReference type="GO" id="GO:0016491">
    <property type="term" value="F:oxidoreductase activity"/>
    <property type="evidence" value="ECO:0007669"/>
    <property type="project" value="InterPro"/>
</dbReference>
<organism evidence="2 3">
    <name type="scientific">Solilutibacter silvestris</name>
    <dbReference type="NCBI Taxonomy" id="1645665"/>
    <lineage>
        <taxon>Bacteria</taxon>
        <taxon>Pseudomonadati</taxon>
        <taxon>Pseudomonadota</taxon>
        <taxon>Gammaproteobacteria</taxon>
        <taxon>Lysobacterales</taxon>
        <taxon>Lysobacteraceae</taxon>
        <taxon>Solilutibacter</taxon>
    </lineage>
</organism>
<evidence type="ECO:0000313" key="2">
    <source>
        <dbReference type="EMBL" id="PNS09094.1"/>
    </source>
</evidence>
<proteinExistence type="predicted"/>
<dbReference type="PANTHER" id="PTHR13887">
    <property type="entry name" value="GLUTATHIONE S-TRANSFERASE KAPPA"/>
    <property type="match status" value="1"/>
</dbReference>
<comment type="caution">
    <text evidence="2">The sequence shown here is derived from an EMBL/GenBank/DDBJ whole genome shotgun (WGS) entry which is preliminary data.</text>
</comment>
<protein>
    <submittedName>
        <fullName evidence="2">Putative dithiol-disulfide isomerase involved in polyketide biosynthesis</fullName>
    </submittedName>
</protein>
<dbReference type="RefSeq" id="WP_338064158.1">
    <property type="nucleotide sequence ID" value="NZ_NPZB01000001.1"/>
</dbReference>
<evidence type="ECO:0000313" key="3">
    <source>
        <dbReference type="Proteomes" id="UP000236220"/>
    </source>
</evidence>
<name>A0A2K1Q234_9GAMM</name>
<dbReference type="SUPFAM" id="SSF52833">
    <property type="entry name" value="Thioredoxin-like"/>
    <property type="match status" value="1"/>
</dbReference>
<keyword evidence="3" id="KW-1185">Reference proteome</keyword>
<dbReference type="InterPro" id="IPR001853">
    <property type="entry name" value="DSBA-like_thioredoxin_dom"/>
</dbReference>
<keyword evidence="2" id="KW-0413">Isomerase</keyword>
<dbReference type="GO" id="GO:0016853">
    <property type="term" value="F:isomerase activity"/>
    <property type="evidence" value="ECO:0007669"/>
    <property type="project" value="UniProtKB-KW"/>
</dbReference>
<feature type="domain" description="DSBA-like thioredoxin" evidence="1">
    <location>
        <begin position="37"/>
        <end position="238"/>
    </location>
</feature>
<gene>
    <name evidence="2" type="ORF">Lysil_0723</name>
</gene>
<dbReference type="EMBL" id="NPZB01000001">
    <property type="protein sequence ID" value="PNS09094.1"/>
    <property type="molecule type" value="Genomic_DNA"/>
</dbReference>
<evidence type="ECO:0000259" key="1">
    <source>
        <dbReference type="Pfam" id="PF01323"/>
    </source>
</evidence>
<dbReference type="Gene3D" id="3.40.30.10">
    <property type="entry name" value="Glutaredoxin"/>
    <property type="match status" value="1"/>
</dbReference>
<dbReference type="InterPro" id="IPR036249">
    <property type="entry name" value="Thioredoxin-like_sf"/>
</dbReference>